<gene>
    <name evidence="1" type="ORF">PYW08_009801</name>
</gene>
<protein>
    <submittedName>
        <fullName evidence="1">Uncharacterized protein</fullName>
    </submittedName>
</protein>
<keyword evidence="2" id="KW-1185">Reference proteome</keyword>
<evidence type="ECO:0000313" key="1">
    <source>
        <dbReference type="EMBL" id="KAJ8709797.1"/>
    </source>
</evidence>
<proteinExistence type="predicted"/>
<evidence type="ECO:0000313" key="2">
    <source>
        <dbReference type="Proteomes" id="UP001231649"/>
    </source>
</evidence>
<dbReference type="Proteomes" id="UP001231649">
    <property type="component" value="Chromosome 24"/>
</dbReference>
<name>A0ACC2QAV6_9NEOP</name>
<accession>A0ACC2QAV6</accession>
<sequence length="455" mass="49632">MGAADKNTSFKRQYLSAGCLYFGQFVVGYTMGWTAPILPKLQNIEETPLDKTITEAEASWMVSITFLGIILGPYISGYLGNLVGRKPCLYVSGGMYLLSYIILALAKSLVVIYIGRILVGVGMGVLFITNIVYIAELASTKIRGTLLTLTGFATTLGTLLVYSAGPYISYATLNWMAAILCVIFVVTLFLFVPESAVFLVMKGKKEEAMATLSSLGRQGDIDEVVTQADDKPKPKIAQLTEMFTVKSNRKATFIILSLNILGQFSGMMIVIAFVSVIFEMTGSNIEAHISTIIVGVTQVFSSIIAPLVVDRIGRRLLLLLSFAGCSLSLFSLGTYFYLYNNDYPIAEKLKLLTLVSIMVLCVAYYSGLGIIPNTFVGEMFTDTCRGFGGTFTVTIAWIFSFGISTAFGYVLPVWGPSVVFWIFSGSCAFGFFFTVFFVPETKGKSLLAVQELLSK</sequence>
<reference evidence="1" key="1">
    <citation type="submission" date="2023-03" db="EMBL/GenBank/DDBJ databases">
        <title>Chromosome-level genomes of two armyworms, Mythimna separata and Mythimna loreyi, provide insights into the biosynthesis and reception of sex pheromones.</title>
        <authorList>
            <person name="Zhao H."/>
        </authorList>
    </citation>
    <scope>NUCLEOTIDE SEQUENCE</scope>
    <source>
        <strain evidence="1">BeijingLab</strain>
    </source>
</reference>
<organism evidence="1 2">
    <name type="scientific">Mythimna loreyi</name>
    <dbReference type="NCBI Taxonomy" id="667449"/>
    <lineage>
        <taxon>Eukaryota</taxon>
        <taxon>Metazoa</taxon>
        <taxon>Ecdysozoa</taxon>
        <taxon>Arthropoda</taxon>
        <taxon>Hexapoda</taxon>
        <taxon>Insecta</taxon>
        <taxon>Pterygota</taxon>
        <taxon>Neoptera</taxon>
        <taxon>Endopterygota</taxon>
        <taxon>Lepidoptera</taxon>
        <taxon>Glossata</taxon>
        <taxon>Ditrysia</taxon>
        <taxon>Noctuoidea</taxon>
        <taxon>Noctuidae</taxon>
        <taxon>Noctuinae</taxon>
        <taxon>Hadenini</taxon>
        <taxon>Mythimna</taxon>
    </lineage>
</organism>
<dbReference type="EMBL" id="CM056800">
    <property type="protein sequence ID" value="KAJ8709797.1"/>
    <property type="molecule type" value="Genomic_DNA"/>
</dbReference>
<comment type="caution">
    <text evidence="1">The sequence shown here is derived from an EMBL/GenBank/DDBJ whole genome shotgun (WGS) entry which is preliminary data.</text>
</comment>